<accession>A0ABZ1K7Z2</accession>
<evidence type="ECO:0000313" key="2">
    <source>
        <dbReference type="EMBL" id="WTP67128.1"/>
    </source>
</evidence>
<evidence type="ECO:0000256" key="1">
    <source>
        <dbReference type="SAM" id="MobiDB-lite"/>
    </source>
</evidence>
<protein>
    <recommendedName>
        <fullName evidence="4">Tail assembly chaperone</fullName>
    </recommendedName>
</protein>
<gene>
    <name evidence="2" type="ORF">OG560_17585</name>
</gene>
<sequence>MTDLDTDQLEGAHEVADFDAFFAEQTEKEPEGVPLKLYGRTYILPGTLPALFTLQLHRVQNSARPEDIRRLLGALFGPDAVDHWAEAGMSDRHLGIVLLWSTANVAEPGAVSMQRAAELYDEREQAKSAGKAAPRPAKSKAKTKPKAKPRSSGARS</sequence>
<dbReference type="EMBL" id="CP108135">
    <property type="protein sequence ID" value="WTP67128.1"/>
    <property type="molecule type" value="Genomic_DNA"/>
</dbReference>
<evidence type="ECO:0000313" key="3">
    <source>
        <dbReference type="Proteomes" id="UP001622496"/>
    </source>
</evidence>
<proteinExistence type="predicted"/>
<dbReference type="Proteomes" id="UP001622496">
    <property type="component" value="Chromosome"/>
</dbReference>
<keyword evidence="3" id="KW-1185">Reference proteome</keyword>
<feature type="region of interest" description="Disordered" evidence="1">
    <location>
        <begin position="120"/>
        <end position="156"/>
    </location>
</feature>
<name>A0ABZ1K7Z2_9ACTN</name>
<dbReference type="RefSeq" id="WP_365850855.1">
    <property type="nucleotide sequence ID" value="NZ_CP108135.1"/>
</dbReference>
<reference evidence="2 3" key="1">
    <citation type="submission" date="2022-10" db="EMBL/GenBank/DDBJ databases">
        <title>The complete genomes of actinobacterial strains from the NBC collection.</title>
        <authorList>
            <person name="Joergensen T.S."/>
            <person name="Alvarez Arevalo M."/>
            <person name="Sterndorff E.B."/>
            <person name="Faurdal D."/>
            <person name="Vuksanovic O."/>
            <person name="Mourched A.-S."/>
            <person name="Charusanti P."/>
            <person name="Shaw S."/>
            <person name="Blin K."/>
            <person name="Weber T."/>
        </authorList>
    </citation>
    <scope>NUCLEOTIDE SEQUENCE [LARGE SCALE GENOMIC DNA]</scope>
    <source>
        <strain evidence="2 3">NBC_00185</strain>
    </source>
</reference>
<evidence type="ECO:0008006" key="4">
    <source>
        <dbReference type="Google" id="ProtNLM"/>
    </source>
</evidence>
<organism evidence="2 3">
    <name type="scientific">[Kitasatospora] papulosa</name>
    <dbReference type="NCBI Taxonomy" id="1464011"/>
    <lineage>
        <taxon>Bacteria</taxon>
        <taxon>Bacillati</taxon>
        <taxon>Actinomycetota</taxon>
        <taxon>Actinomycetes</taxon>
        <taxon>Kitasatosporales</taxon>
        <taxon>Streptomycetaceae</taxon>
        <taxon>Streptomyces</taxon>
    </lineage>
</organism>
<feature type="compositionally biased region" description="Basic residues" evidence="1">
    <location>
        <begin position="137"/>
        <end position="149"/>
    </location>
</feature>
<feature type="compositionally biased region" description="Low complexity" evidence="1">
    <location>
        <begin position="127"/>
        <end position="136"/>
    </location>
</feature>